<evidence type="ECO:0000256" key="2">
    <source>
        <dbReference type="ARBA" id="ARBA00022729"/>
    </source>
</evidence>
<proteinExistence type="predicted"/>
<dbReference type="Proteomes" id="UP000320623">
    <property type="component" value="Unassembled WGS sequence"/>
</dbReference>
<evidence type="ECO:0000259" key="3">
    <source>
        <dbReference type="PROSITE" id="PS51677"/>
    </source>
</evidence>
<dbReference type="Pfam" id="PF01522">
    <property type="entry name" value="Polysacc_deac_1"/>
    <property type="match status" value="1"/>
</dbReference>
<dbReference type="EMBL" id="FAOO01000012">
    <property type="protein sequence ID" value="CUU07115.1"/>
    <property type="molecule type" value="Genomic_DNA"/>
</dbReference>
<name>A0A0S4N8D1_9BACT</name>
<evidence type="ECO:0000313" key="5">
    <source>
        <dbReference type="Proteomes" id="UP000320623"/>
    </source>
</evidence>
<dbReference type="GO" id="GO:0005975">
    <property type="term" value="P:carbohydrate metabolic process"/>
    <property type="evidence" value="ECO:0007669"/>
    <property type="project" value="InterPro"/>
</dbReference>
<sequence>MKIPILTYHKVDTKFEFGITRVSPGQFERQIKFLSKQGYKGITVSEARGLNATDEKFVCITFDDGYEDVFHYAFPILKRYGFRATVFVISNFVGKSNDWDFGFGIKFKHLNWDQIKILFDNGWEIGSHSANHRALTLLDDEDVKFEVGSSKYEIEKNLGTVVKSFAPPFSRYDENIVRIAFECGYEGVYVLTNGRKVNGVYHRFAVYTIDSTASLKRKIGEAKFEKLKLNLINSLSEFTVLINYAKNKIFHK</sequence>
<dbReference type="RefSeq" id="WP_140945432.1">
    <property type="nucleotide sequence ID" value="NZ_FAOO01000012.1"/>
</dbReference>
<dbReference type="PANTHER" id="PTHR34216">
    <property type="match status" value="1"/>
</dbReference>
<dbReference type="InterPro" id="IPR051398">
    <property type="entry name" value="Polysacch_Deacetylase"/>
</dbReference>
<dbReference type="OrthoDB" id="9776235at2"/>
<dbReference type="PANTHER" id="PTHR34216:SF3">
    <property type="entry name" value="POLY-BETA-1,6-N-ACETYL-D-GLUCOSAMINE N-DEACETYLASE"/>
    <property type="match status" value="1"/>
</dbReference>
<dbReference type="STRING" id="1643428.GCA_001442855_01662"/>
<dbReference type="Gene3D" id="3.20.20.370">
    <property type="entry name" value="Glycoside hydrolase/deacetylase"/>
    <property type="match status" value="1"/>
</dbReference>
<feature type="domain" description="NodB homology" evidence="3">
    <location>
        <begin position="56"/>
        <end position="252"/>
    </location>
</feature>
<dbReference type="SUPFAM" id="SSF88713">
    <property type="entry name" value="Glycoside hydrolase/deacetylase"/>
    <property type="match status" value="1"/>
</dbReference>
<evidence type="ECO:0000313" key="4">
    <source>
        <dbReference type="EMBL" id="CUU07115.1"/>
    </source>
</evidence>
<gene>
    <name evidence="4" type="ORF">JGI1_01698</name>
</gene>
<protein>
    <submittedName>
        <fullName evidence="4">Peptidoglycan/xylan/chitin deacetylase, PgdA/CDA1 family</fullName>
    </submittedName>
</protein>
<keyword evidence="2" id="KW-0732">Signal</keyword>
<dbReference type="GO" id="GO:0016810">
    <property type="term" value="F:hydrolase activity, acting on carbon-nitrogen (but not peptide) bonds"/>
    <property type="evidence" value="ECO:0007669"/>
    <property type="project" value="InterPro"/>
</dbReference>
<accession>A0A0S4N8D1</accession>
<dbReference type="GO" id="GO:0005576">
    <property type="term" value="C:extracellular region"/>
    <property type="evidence" value="ECO:0007669"/>
    <property type="project" value="UniProtKB-SubCell"/>
</dbReference>
<organism evidence="4 5">
    <name type="scientific">Candidatus Thermokryptus mobilis</name>
    <dbReference type="NCBI Taxonomy" id="1643428"/>
    <lineage>
        <taxon>Bacteria</taxon>
        <taxon>Pseudomonadati</taxon>
        <taxon>Candidatus Kryptoniota</taxon>
        <taxon>Candidatus Thermokryptus</taxon>
    </lineage>
</organism>
<dbReference type="AlphaFoldDB" id="A0A0S4N8D1"/>
<dbReference type="InterPro" id="IPR011330">
    <property type="entry name" value="Glyco_hydro/deAcase_b/a-brl"/>
</dbReference>
<dbReference type="CDD" id="cd10918">
    <property type="entry name" value="CE4_NodB_like_5s_6s"/>
    <property type="match status" value="1"/>
</dbReference>
<reference evidence="5" key="1">
    <citation type="submission" date="2015-11" db="EMBL/GenBank/DDBJ databases">
        <authorList>
            <person name="Varghese N."/>
        </authorList>
    </citation>
    <scope>NUCLEOTIDE SEQUENCE [LARGE SCALE GENOMIC DNA]</scope>
</reference>
<keyword evidence="5" id="KW-1185">Reference proteome</keyword>
<dbReference type="InterPro" id="IPR002509">
    <property type="entry name" value="NODB_dom"/>
</dbReference>
<dbReference type="PROSITE" id="PS51677">
    <property type="entry name" value="NODB"/>
    <property type="match status" value="1"/>
</dbReference>
<comment type="subcellular location">
    <subcellularLocation>
        <location evidence="1">Secreted</location>
    </subcellularLocation>
</comment>
<evidence type="ECO:0000256" key="1">
    <source>
        <dbReference type="ARBA" id="ARBA00004613"/>
    </source>
</evidence>